<feature type="region of interest" description="Disordered" evidence="4">
    <location>
        <begin position="608"/>
        <end position="649"/>
    </location>
</feature>
<feature type="compositionally biased region" description="Low complexity" evidence="4">
    <location>
        <begin position="2084"/>
        <end position="2095"/>
    </location>
</feature>
<accession>A0ABW1LHC4</accession>
<feature type="compositionally biased region" description="Gly residues" evidence="4">
    <location>
        <begin position="273"/>
        <end position="306"/>
    </location>
</feature>
<evidence type="ECO:0000256" key="4">
    <source>
        <dbReference type="SAM" id="MobiDB-lite"/>
    </source>
</evidence>
<feature type="compositionally biased region" description="Low complexity" evidence="4">
    <location>
        <begin position="631"/>
        <end position="646"/>
    </location>
</feature>
<evidence type="ECO:0000313" key="5">
    <source>
        <dbReference type="EMBL" id="MFC6042758.1"/>
    </source>
</evidence>
<reference evidence="6" key="1">
    <citation type="journal article" date="2019" name="Int. J. Syst. Evol. Microbiol.">
        <title>The Global Catalogue of Microorganisms (GCM) 10K type strain sequencing project: providing services to taxonomists for standard genome sequencing and annotation.</title>
        <authorList>
            <consortium name="The Broad Institute Genomics Platform"/>
            <consortium name="The Broad Institute Genome Sequencing Center for Infectious Disease"/>
            <person name="Wu L."/>
            <person name="Ma J."/>
        </authorList>
    </citation>
    <scope>NUCLEOTIDE SEQUENCE [LARGE SCALE GENOMIC DNA]</scope>
    <source>
        <strain evidence="6">CCUG 54522</strain>
    </source>
</reference>
<dbReference type="Gene3D" id="2.60.40.1120">
    <property type="entry name" value="Carboxypeptidase-like, regulatory domain"/>
    <property type="match status" value="3"/>
</dbReference>
<proteinExistence type="predicted"/>
<evidence type="ECO:0000256" key="2">
    <source>
        <dbReference type="ARBA" id="ARBA00012595"/>
    </source>
</evidence>
<dbReference type="EC" id="3.2.1.1" evidence="2"/>
<dbReference type="Pfam" id="PF13620">
    <property type="entry name" value="CarboxypepD_reg"/>
    <property type="match status" value="1"/>
</dbReference>
<dbReference type="InterPro" id="IPR013783">
    <property type="entry name" value="Ig-like_fold"/>
</dbReference>
<comment type="caution">
    <text evidence="5">The sequence shown here is derived from an EMBL/GenBank/DDBJ whole genome shotgun (WGS) entry which is preliminary data.</text>
</comment>
<dbReference type="SUPFAM" id="SSF49452">
    <property type="entry name" value="Starch-binding domain-like"/>
    <property type="match status" value="2"/>
</dbReference>
<dbReference type="Proteomes" id="UP001596135">
    <property type="component" value="Unassembled WGS sequence"/>
</dbReference>
<gene>
    <name evidence="5" type="ORF">ACFPYL_06725</name>
</gene>
<evidence type="ECO:0000256" key="3">
    <source>
        <dbReference type="ARBA" id="ARBA00030238"/>
    </source>
</evidence>
<feature type="region of interest" description="Disordered" evidence="4">
    <location>
        <begin position="980"/>
        <end position="1000"/>
    </location>
</feature>
<evidence type="ECO:0000313" key="6">
    <source>
        <dbReference type="Proteomes" id="UP001596135"/>
    </source>
</evidence>
<dbReference type="EMBL" id="JBHSRJ010000004">
    <property type="protein sequence ID" value="MFC6042758.1"/>
    <property type="molecule type" value="Genomic_DNA"/>
</dbReference>
<sequence>MTSMFPSTEPAPGLVVASHLRTAAGSPLPVEVTLTNNATSPRVLAVGALGVDAAWLPAPIRTATLEPGQSVMVTLVMSPTQGTVPAHYPFAFTVQALDPASGRPSGAAAVMVDSTLVVNPRNQLTLELRPRSTSTTSSRRMKLALRNSGNEPARVTLGVQTSPRLRVKFRKKVVEVLPGATELVKGRATVSHRRLFGGSEHHTYTVSASGTESLRHVDGSVTQHPLVGTMLMKTVALLSVLAIWIGAAVIFIPQLADRIGGGSSTTTTTADGAKGGAGKDGGGDGSGSSGGSGGTAGTGGGSGGTGDAKSAAAGTDDSELTLTGTVAGDQPGGVRVSLEPTSLVDEKAQGGVGVGVPRTQLGSSGMSLASAFLNQSLPTTPSDRTATTTTDGSWAFAKVKKPGYYLLTFSKPGFQKQSFVIDSTSDAAAEPLEVDLAAGNGTLSGTVVGPSGKVGAATVTISDGTTTITTSTNSRGDVGHWMVKGLSTPGSYVVQASKPGLSSESRMVSLAAGGTATADLEVKAGVASLTGRVRSANASGELAGIGGATVTVTSESGEVRTATTLTQGDKVAGSNARVSADFVGTYTVPGLPAPGTYVVTLTGPGMQTQTSKVTLKPGQSRAGSSADLVPSSGSVSGTVSSKATSGDTEPVIGAGLTLSNAENTYKTMSTSQPAGSYLFDGVAPGTYALTTQFFGFVTDHVTVTVRAGRTTNLDRVVDELAGGVLAGRSKIQGQVVDAGTGLAIPCVPAGTECLTARVFEPDIDTDGASADPSGDDGVTYSTTFLPGDTFTLPEDTDTGLLPGLHTIEVTAPSYELATTRVQVPADGTVNVGTLGLFPAPKVTGTITSVVGTPTGPTCIWVVPTGDDEPTQSCTDATTGPDPTCTFQSGTFDLDSTEDEPVCAFVNGRGSYSVEVLKHGSYTVYVKPSDGEYEPADPAVKVLGVGDTQNFSVPLHRKGRLTVTVRKPGTSGNLVPATLVPVRLDPGTPADTSDDTLGTTDGTGRASFTKIKDATYTVSAVDTAGLKDSREGVFIGLDQDIAVDLTLTLPIGNVVGQVTANIDGTAKKIDGADVKVVAPSTYNTGSTVLGTAEMTTDALGCFAIQPSPTDGGTTEPSAGECPSTGDWTGDSLAVQTFRSSAASSIEINKTGYDPLLITNRQLLTSGLNAFTLNPTAIDGNSLALESTPNDSGISWANVTFSVDITGGGTFVSLTASPDAAAGHAHLNWNDSRLPAGMARPGHYKVTATLAGYESVPLGVTCDVGATACTWDGGGPLTLVKQGSLTISTVDGPATDGSANVNGAQYTLFKGTTELQTVTAPASSNTVTFTGLKPNATDYKVRIRAASHAFGTAGGGSGSLPMACDAPTPVSARTTTNIPPGNVQSCTVTLTRLSTVTGTVEGIIADQPAPPGAQTRELANAQVQLTRCDTIPAGQHYCTHVDATDRFTASVNELGQFILTGSTSQEGIKSGNWLLTATAPGFDLPTATPSGALPGVLLENLTGDVAQNIDMFVDLTTVTVNVTDQVGTVTGADVKLQTPDGLTDLPYVAHETPAGSGKYVFEDVVPGSYKIAVAKSGYISTASSTKFEEGIASFTRDIGIIRGSSIASGVVATGIDGVRVRICDDQTCSHGAGEGTDRQAMVKTTGANPAIPSQHGYFNFTTVPDGTWWVVFDKHGYLTQAMGSYLFSYVAAGFTNINPTLVVVTRGVTIDVSPSWTSGDTDGSQVTLSRTGGPTIPVATVASGAATFEGVPWGCWQVNVTPDRAHDHYGRAGDVDDTGNGDDEVTGCTGLVVSGDETDADRATGDVILHEGAVAISVDKDMVAGFAGSGFPASVKVSITRSGDDPGVTPVDVSVGASSPTIVWLPTGGNGYVVSADPPASEKFWGSDQTTTDPVPDAKPASGALDVPLSIEGKFATLVVTVNGHIPSDPQALLTLTSTDTTVPDAAPHDYTDEIGTGTGYTYTYYLPAGSWTVSATVDGRPGDETIDIDDPDGPETDGSYAMTITVPLPPATSVTAGHPGSFSPTGAVKPETLTDIRTDDNFDLSPAAIWDKNDYVVLGNGGNAYWDGVTWQSGKSPGPPATGVSAGHPGSFSPSGSVPPTNLMAIRNDTHFGLGSAAVWAKNDYVVLGNGDFTYWDGSTWQDGKSPGPVTGAKDDGTFTPAASPIPYDLAALSGVTATPAAAWATGKKVTLGNGNPAYWNGTAWVAGTAP</sequence>
<organism evidence="5 6">
    <name type="scientific">Nocardioides hankookensis</name>
    <dbReference type="NCBI Taxonomy" id="443157"/>
    <lineage>
        <taxon>Bacteria</taxon>
        <taxon>Bacillati</taxon>
        <taxon>Actinomycetota</taxon>
        <taxon>Actinomycetes</taxon>
        <taxon>Propionibacteriales</taxon>
        <taxon>Nocardioidaceae</taxon>
        <taxon>Nocardioides</taxon>
    </lineage>
</organism>
<evidence type="ECO:0000256" key="1">
    <source>
        <dbReference type="ARBA" id="ARBA00000548"/>
    </source>
</evidence>
<protein>
    <recommendedName>
        <fullName evidence="2">alpha-amylase</fullName>
        <ecNumber evidence="2">3.2.1.1</ecNumber>
    </recommendedName>
    <alternativeName>
        <fullName evidence="3">1,4-alpha-D-glucan glucanohydrolase</fullName>
    </alternativeName>
</protein>
<keyword evidence="6" id="KW-1185">Reference proteome</keyword>
<feature type="region of interest" description="Disordered" evidence="4">
    <location>
        <begin position="2074"/>
        <end position="2095"/>
    </location>
</feature>
<dbReference type="Gene3D" id="2.60.40.10">
    <property type="entry name" value="Immunoglobulins"/>
    <property type="match status" value="1"/>
</dbReference>
<dbReference type="RefSeq" id="WP_379152049.1">
    <property type="nucleotide sequence ID" value="NZ_JBHSRJ010000004.1"/>
</dbReference>
<feature type="region of interest" description="Disordered" evidence="4">
    <location>
        <begin position="263"/>
        <end position="336"/>
    </location>
</feature>
<comment type="catalytic activity">
    <reaction evidence="1">
        <text>Endohydrolysis of (1-&gt;4)-alpha-D-glucosidic linkages in polysaccharides containing three or more (1-&gt;4)-alpha-linked D-glucose units.</text>
        <dbReference type="EC" id="3.2.1.1"/>
    </reaction>
</comment>
<dbReference type="InterPro" id="IPR013784">
    <property type="entry name" value="Carb-bd-like_fold"/>
</dbReference>
<name>A0ABW1LHC4_9ACTN</name>